<keyword evidence="2" id="KW-1185">Reference proteome</keyword>
<dbReference type="Proteomes" id="UP001187734">
    <property type="component" value="Unassembled WGS sequence"/>
</dbReference>
<proteinExistence type="predicted"/>
<reference evidence="1" key="1">
    <citation type="submission" date="2018-03" db="EMBL/GenBank/DDBJ databases">
        <authorList>
            <person name="Guldener U."/>
        </authorList>
    </citation>
    <scope>NUCLEOTIDE SEQUENCE</scope>
</reference>
<comment type="caution">
    <text evidence="1">The sequence shown here is derived from an EMBL/GenBank/DDBJ whole genome shotgun (WGS) entry which is preliminary data.</text>
</comment>
<evidence type="ECO:0000313" key="1">
    <source>
        <dbReference type="EMBL" id="SPJ78708.1"/>
    </source>
</evidence>
<accession>A0AAE8MB48</accession>
<evidence type="ECO:0000313" key="2">
    <source>
        <dbReference type="Proteomes" id="UP001187734"/>
    </source>
</evidence>
<dbReference type="AlphaFoldDB" id="A0AAE8MB48"/>
<dbReference type="EMBL" id="ONZP01000236">
    <property type="protein sequence ID" value="SPJ78708.1"/>
    <property type="molecule type" value="Genomic_DNA"/>
</dbReference>
<sequence length="118" mass="13184">MSAYISIGNLITGGRGLSRDYDERSREDVDEAEACGMIQERKELAYECELIGDDTHMYSRLQTDKGFGVLRGLNDGININTTEYHALYSTDTMTRLTGLLRTNPLTRSPAPAAQIVRH</sequence>
<gene>
    <name evidence="1" type="ORF">FTOL_07099</name>
</gene>
<name>A0AAE8MB48_9HYPO</name>
<protein>
    <submittedName>
        <fullName evidence="1">Uncharacterized protein</fullName>
    </submittedName>
</protein>
<organism evidence="1 2">
    <name type="scientific">Fusarium torulosum</name>
    <dbReference type="NCBI Taxonomy" id="33205"/>
    <lineage>
        <taxon>Eukaryota</taxon>
        <taxon>Fungi</taxon>
        <taxon>Dikarya</taxon>
        <taxon>Ascomycota</taxon>
        <taxon>Pezizomycotina</taxon>
        <taxon>Sordariomycetes</taxon>
        <taxon>Hypocreomycetidae</taxon>
        <taxon>Hypocreales</taxon>
        <taxon>Nectriaceae</taxon>
        <taxon>Fusarium</taxon>
    </lineage>
</organism>